<evidence type="ECO:0000256" key="5">
    <source>
        <dbReference type="ARBA" id="ARBA00023136"/>
    </source>
</evidence>
<comment type="caution">
    <text evidence="9">The sequence shown here is derived from an EMBL/GenBank/DDBJ whole genome shotgun (WGS) entry which is preliminary data.</text>
</comment>
<evidence type="ECO:0000256" key="6">
    <source>
        <dbReference type="SAM" id="Coils"/>
    </source>
</evidence>
<proteinExistence type="inferred from homology"/>
<dbReference type="GeneID" id="62202156"/>
<dbReference type="Proteomes" id="UP000596902">
    <property type="component" value="Unassembled WGS sequence"/>
</dbReference>
<reference evidence="9" key="1">
    <citation type="submission" date="2020-01" db="EMBL/GenBank/DDBJ databases">
        <authorList>
            <person name="Feng Z.H.Z."/>
        </authorList>
    </citation>
    <scope>NUCLEOTIDE SEQUENCE</scope>
    <source>
        <strain evidence="9">CBS107.38</strain>
    </source>
</reference>
<evidence type="ECO:0000313" key="9">
    <source>
        <dbReference type="EMBL" id="KAF7678550.1"/>
    </source>
</evidence>
<evidence type="ECO:0000256" key="2">
    <source>
        <dbReference type="ARBA" id="ARBA00006824"/>
    </source>
</evidence>
<dbReference type="PANTHER" id="PTHR11266">
    <property type="entry name" value="PEROXISOMAL MEMBRANE PROTEIN 2, PXMP2 MPV17"/>
    <property type="match status" value="1"/>
</dbReference>
<dbReference type="GO" id="GO:0006950">
    <property type="term" value="P:response to stress"/>
    <property type="evidence" value="ECO:0007669"/>
    <property type="project" value="UniProtKB-ARBA"/>
</dbReference>
<evidence type="ECO:0000256" key="8">
    <source>
        <dbReference type="SAM" id="Phobius"/>
    </source>
</evidence>
<keyword evidence="10" id="KW-1185">Reference proteome</keyword>
<dbReference type="RefSeq" id="XP_038788685.1">
    <property type="nucleotide sequence ID" value="XM_038928978.1"/>
</dbReference>
<dbReference type="InterPro" id="IPR007248">
    <property type="entry name" value="Mpv17_PMP22"/>
</dbReference>
<feature type="transmembrane region" description="Helical" evidence="8">
    <location>
        <begin position="169"/>
        <end position="192"/>
    </location>
</feature>
<sequence>MSVKFEKETTTKTTAAVADALEGKDGVMHNLGQALTKGGGPNGYLAAYLKQLQSNPLRTKMLTSGTLSGLQEFLASWIAHDRSKSGHYFTSRVPKMAIYGALISAPLGHVLISALQKVFQGRKSLKAKILQILFSNLLISPIQNSVYLVSMALIAGARTFHQVKATVKAGFWPVMKVSWIVSPISLAFAQQFLPETTWVPFFNIVGFIIGTYINAHTKKKRLAALRRKHYGDGSGRSQGPGSRPSSRPGSRPGSVSGRPVDESYPSDSEPDLYVPFESYGYRRPLSSVAVRLQDPFLRCERDLGWNIDWAVAFVVDRLEQSWANTADQFKSIRIRAASLERDGLIQEIPYRIFNKLDEVLFAGHLKNAVFLDIGSLGSDVSGATYAPRLGPNPDVKRISIVLNVDALEYADAKDIIAILVHHMIHAYFLVACGGQKEDEVDYGRLNHDVHFGKIMLTVKKLSAVHGRELSPLNYGHSLFTVRYVEDEYHSPRRKEAIEREDREQWNRSHCHSDTQGPSESEVHKWYGKVCEPLFNQPKCARELGVQTYNDRCHELETRHRARLRPTAKSVEFVFKDRPVLVDADKLEGFLSVARAFDRVGSRFLTMHKEVSEDTFVRLLEFLHTGSYRPDPRPFTAAAAGLGIARRGSPIIKPQSTTTDACVLVDVQFAKLGTLMGFDDCKSYALDRMNAYGILNEDPVAILKEIYQGYEPDSDLKDWARKFLVRAPSTSNPECRTTAISVTTVEPPNLIKLESEQSSHRARFLDAVDASGALENDVNKARAELKAAGWYNWPSLLPHDAPRLLTNRSTSYPTHPLAVDYRSSTSVPWSSVHDLTDQLSSLDIERLRNLEREKARDREREERLRDYERFKYSDIERDQLRKLRREKERELEREKEKLRRLEMEKEKVKETHAQLQASAAIEALFGQRGHGFVEDFDYE</sequence>
<keyword evidence="4 8" id="KW-1133">Transmembrane helix</keyword>
<dbReference type="EMBL" id="JAAABM010000004">
    <property type="protein sequence ID" value="KAF7678550.1"/>
    <property type="molecule type" value="Genomic_DNA"/>
</dbReference>
<reference evidence="9" key="2">
    <citation type="submission" date="2020-08" db="EMBL/GenBank/DDBJ databases">
        <title>Draft Genome Sequence of Cumin Blight Pathogen Alternaria burnsii.</title>
        <authorList>
            <person name="Feng Z."/>
        </authorList>
    </citation>
    <scope>NUCLEOTIDE SEQUENCE</scope>
    <source>
        <strain evidence="9">CBS107.38</strain>
    </source>
</reference>
<evidence type="ECO:0000256" key="7">
    <source>
        <dbReference type="SAM" id="MobiDB-lite"/>
    </source>
</evidence>
<comment type="similarity">
    <text evidence="2">Belongs to the peroxisomal membrane protein PXMP2/4 family.</text>
</comment>
<dbReference type="AlphaFoldDB" id="A0A8H7B8V2"/>
<keyword evidence="3 8" id="KW-0812">Transmembrane</keyword>
<evidence type="ECO:0008006" key="11">
    <source>
        <dbReference type="Google" id="ProtNLM"/>
    </source>
</evidence>
<dbReference type="GO" id="GO:0005778">
    <property type="term" value="C:peroxisomal membrane"/>
    <property type="evidence" value="ECO:0007669"/>
    <property type="project" value="TreeGrafter"/>
</dbReference>
<name>A0A8H7B8V2_9PLEO</name>
<accession>A0A8H7B8V2</accession>
<keyword evidence="6" id="KW-0175">Coiled coil</keyword>
<evidence type="ECO:0000313" key="10">
    <source>
        <dbReference type="Proteomes" id="UP000596902"/>
    </source>
</evidence>
<feature type="transmembrane region" description="Helical" evidence="8">
    <location>
        <begin position="198"/>
        <end position="217"/>
    </location>
</feature>
<comment type="subcellular location">
    <subcellularLocation>
        <location evidence="1">Membrane</location>
        <topology evidence="1">Multi-pass membrane protein</topology>
    </subcellularLocation>
</comment>
<keyword evidence="5 8" id="KW-0472">Membrane</keyword>
<feature type="coiled-coil region" evidence="6">
    <location>
        <begin position="843"/>
        <end position="917"/>
    </location>
</feature>
<feature type="transmembrane region" description="Helical" evidence="8">
    <location>
        <begin position="135"/>
        <end position="157"/>
    </location>
</feature>
<feature type="compositionally biased region" description="Low complexity" evidence="7">
    <location>
        <begin position="239"/>
        <end position="258"/>
    </location>
</feature>
<evidence type="ECO:0000256" key="3">
    <source>
        <dbReference type="ARBA" id="ARBA00022692"/>
    </source>
</evidence>
<evidence type="ECO:0000256" key="4">
    <source>
        <dbReference type="ARBA" id="ARBA00022989"/>
    </source>
</evidence>
<gene>
    <name evidence="9" type="ORF">GT037_003931</name>
</gene>
<evidence type="ECO:0000256" key="1">
    <source>
        <dbReference type="ARBA" id="ARBA00004141"/>
    </source>
</evidence>
<feature type="transmembrane region" description="Helical" evidence="8">
    <location>
        <begin position="96"/>
        <end position="115"/>
    </location>
</feature>
<organism evidence="9 10">
    <name type="scientific">Alternaria burnsii</name>
    <dbReference type="NCBI Taxonomy" id="1187904"/>
    <lineage>
        <taxon>Eukaryota</taxon>
        <taxon>Fungi</taxon>
        <taxon>Dikarya</taxon>
        <taxon>Ascomycota</taxon>
        <taxon>Pezizomycotina</taxon>
        <taxon>Dothideomycetes</taxon>
        <taxon>Pleosporomycetidae</taxon>
        <taxon>Pleosporales</taxon>
        <taxon>Pleosporineae</taxon>
        <taxon>Pleosporaceae</taxon>
        <taxon>Alternaria</taxon>
        <taxon>Alternaria sect. Alternaria</taxon>
    </lineage>
</organism>
<protein>
    <recommendedName>
        <fullName evidence="11">SprT-like domain-containing protein</fullName>
    </recommendedName>
</protein>
<feature type="region of interest" description="Disordered" evidence="7">
    <location>
        <begin position="230"/>
        <end position="271"/>
    </location>
</feature>
<dbReference type="PANTHER" id="PTHR11266:SF93">
    <property type="entry name" value="INTEGRAL MEMBRANE PROTEIN 25D9-6"/>
    <property type="match status" value="1"/>
</dbReference>
<dbReference type="Pfam" id="PF04117">
    <property type="entry name" value="Mpv17_PMP22"/>
    <property type="match status" value="1"/>
</dbReference>